<gene>
    <name evidence="3" type="ORF">GCM10010831_15030</name>
</gene>
<protein>
    <recommendedName>
        <fullName evidence="5">Arsenate reductase</fullName>
    </recommendedName>
</protein>
<comment type="similarity">
    <text evidence="1 2">Belongs to the ArsC family.</text>
</comment>
<dbReference type="RefSeq" id="WP_188406214.1">
    <property type="nucleotide sequence ID" value="NZ_BMGL01000008.1"/>
</dbReference>
<accession>A0A917E8U3</accession>
<dbReference type="EMBL" id="BMGL01000008">
    <property type="protein sequence ID" value="GGE14660.1"/>
    <property type="molecule type" value="Genomic_DNA"/>
</dbReference>
<evidence type="ECO:0000313" key="4">
    <source>
        <dbReference type="Proteomes" id="UP000599688"/>
    </source>
</evidence>
<organism evidence="3 4">
    <name type="scientific">Psychroflexus salis</name>
    <dbReference type="NCBI Taxonomy" id="1526574"/>
    <lineage>
        <taxon>Bacteria</taxon>
        <taxon>Pseudomonadati</taxon>
        <taxon>Bacteroidota</taxon>
        <taxon>Flavobacteriia</taxon>
        <taxon>Flavobacteriales</taxon>
        <taxon>Flavobacteriaceae</taxon>
        <taxon>Psychroflexus</taxon>
    </lineage>
</organism>
<dbReference type="Proteomes" id="UP000599688">
    <property type="component" value="Unassembled WGS sequence"/>
</dbReference>
<evidence type="ECO:0000313" key="3">
    <source>
        <dbReference type="EMBL" id="GGE14660.1"/>
    </source>
</evidence>
<dbReference type="PROSITE" id="PS51353">
    <property type="entry name" value="ARSC"/>
    <property type="match status" value="1"/>
</dbReference>
<dbReference type="InterPro" id="IPR036249">
    <property type="entry name" value="Thioredoxin-like_sf"/>
</dbReference>
<dbReference type="SUPFAM" id="SSF52833">
    <property type="entry name" value="Thioredoxin-like"/>
    <property type="match status" value="1"/>
</dbReference>
<dbReference type="AlphaFoldDB" id="A0A917E8U3"/>
<evidence type="ECO:0000256" key="2">
    <source>
        <dbReference type="PROSITE-ProRule" id="PRU01282"/>
    </source>
</evidence>
<comment type="caution">
    <text evidence="3">The sequence shown here is derived from an EMBL/GenBank/DDBJ whole genome shotgun (WGS) entry which is preliminary data.</text>
</comment>
<proteinExistence type="inferred from homology"/>
<evidence type="ECO:0008006" key="5">
    <source>
        <dbReference type="Google" id="ProtNLM"/>
    </source>
</evidence>
<dbReference type="InterPro" id="IPR006660">
    <property type="entry name" value="Arsenate_reductase-like"/>
</dbReference>
<keyword evidence="4" id="KW-1185">Reference proteome</keyword>
<evidence type="ECO:0000256" key="1">
    <source>
        <dbReference type="ARBA" id="ARBA00007198"/>
    </source>
</evidence>
<dbReference type="Gene3D" id="3.40.30.10">
    <property type="entry name" value="Glutaredoxin"/>
    <property type="match status" value="1"/>
</dbReference>
<sequence length="139" mass="15535">MTNIKDMGVIARSNKLITIYCHPEHQLTTKCIAVAKASKAEVQIIEIDKTKVTGTEWTELADLLNLKIEDLIAKNHPEFLKIYNNNVTLDPEDAIKLLQHEPQVLAFPIAIRGDKAIQAKNSTDIMALHKPDSKDAKLP</sequence>
<reference evidence="3 4" key="1">
    <citation type="journal article" date="2014" name="Int. J. Syst. Evol. Microbiol.">
        <title>Complete genome sequence of Corynebacterium casei LMG S-19264T (=DSM 44701T), isolated from a smear-ripened cheese.</title>
        <authorList>
            <consortium name="US DOE Joint Genome Institute (JGI-PGF)"/>
            <person name="Walter F."/>
            <person name="Albersmeier A."/>
            <person name="Kalinowski J."/>
            <person name="Ruckert C."/>
        </authorList>
    </citation>
    <scope>NUCLEOTIDE SEQUENCE [LARGE SCALE GENOMIC DNA]</scope>
    <source>
        <strain evidence="3 4">CGMCC 1.12925</strain>
    </source>
</reference>
<name>A0A917E8U3_9FLAO</name>